<feature type="non-terminal residue" evidence="1">
    <location>
        <position position="1"/>
    </location>
</feature>
<dbReference type="OrthoDB" id="3182376at2759"/>
<accession>A0A0D2LR25</accession>
<protein>
    <submittedName>
        <fullName evidence="1">Uncharacterized protein</fullName>
    </submittedName>
</protein>
<name>A0A0D2LR25_HYPSF</name>
<gene>
    <name evidence="1" type="ORF">HYPSUDRAFT_110795</name>
</gene>
<sequence>ISWTKNDNWTWALITYLTTHVAFRTKLFSDSTANAKKQDRSKMTAKDSKSAQYAVLAEAIF</sequence>
<keyword evidence="2" id="KW-1185">Reference proteome</keyword>
<feature type="non-terminal residue" evidence="1">
    <location>
        <position position="61"/>
    </location>
</feature>
<dbReference type="EMBL" id="KN817763">
    <property type="protein sequence ID" value="KJA13253.1"/>
    <property type="molecule type" value="Genomic_DNA"/>
</dbReference>
<reference evidence="2" key="1">
    <citation type="submission" date="2014-04" db="EMBL/GenBank/DDBJ databases">
        <title>Evolutionary Origins and Diversification of the Mycorrhizal Mutualists.</title>
        <authorList>
            <consortium name="DOE Joint Genome Institute"/>
            <consortium name="Mycorrhizal Genomics Consortium"/>
            <person name="Kohler A."/>
            <person name="Kuo A."/>
            <person name="Nagy L.G."/>
            <person name="Floudas D."/>
            <person name="Copeland A."/>
            <person name="Barry K.W."/>
            <person name="Cichocki N."/>
            <person name="Veneault-Fourrey C."/>
            <person name="LaButti K."/>
            <person name="Lindquist E.A."/>
            <person name="Lipzen A."/>
            <person name="Lundell T."/>
            <person name="Morin E."/>
            <person name="Murat C."/>
            <person name="Riley R."/>
            <person name="Ohm R."/>
            <person name="Sun H."/>
            <person name="Tunlid A."/>
            <person name="Henrissat B."/>
            <person name="Grigoriev I.V."/>
            <person name="Hibbett D.S."/>
            <person name="Martin F."/>
        </authorList>
    </citation>
    <scope>NUCLEOTIDE SEQUENCE [LARGE SCALE GENOMIC DNA]</scope>
    <source>
        <strain evidence="2">FD-334 SS-4</strain>
    </source>
</reference>
<dbReference type="AlphaFoldDB" id="A0A0D2LR25"/>
<organism evidence="1 2">
    <name type="scientific">Hypholoma sublateritium (strain FD-334 SS-4)</name>
    <dbReference type="NCBI Taxonomy" id="945553"/>
    <lineage>
        <taxon>Eukaryota</taxon>
        <taxon>Fungi</taxon>
        <taxon>Dikarya</taxon>
        <taxon>Basidiomycota</taxon>
        <taxon>Agaricomycotina</taxon>
        <taxon>Agaricomycetes</taxon>
        <taxon>Agaricomycetidae</taxon>
        <taxon>Agaricales</taxon>
        <taxon>Agaricineae</taxon>
        <taxon>Strophariaceae</taxon>
        <taxon>Hypholoma</taxon>
    </lineage>
</organism>
<evidence type="ECO:0000313" key="2">
    <source>
        <dbReference type="Proteomes" id="UP000054270"/>
    </source>
</evidence>
<proteinExistence type="predicted"/>
<dbReference type="OMA" id="NDNWTWA"/>
<dbReference type="Proteomes" id="UP000054270">
    <property type="component" value="Unassembled WGS sequence"/>
</dbReference>
<evidence type="ECO:0000313" key="1">
    <source>
        <dbReference type="EMBL" id="KJA13253.1"/>
    </source>
</evidence>